<keyword evidence="2" id="KW-1185">Reference proteome</keyword>
<dbReference type="Gramene" id="TKW08659">
    <property type="protein sequence ID" value="TKW08659"/>
    <property type="gene ID" value="SEVIR_6G038400v2"/>
</dbReference>
<accession>A0A4U6U5L3</accession>
<reference evidence="1" key="1">
    <citation type="submission" date="2019-03" db="EMBL/GenBank/DDBJ databases">
        <title>WGS assembly of Setaria viridis.</title>
        <authorList>
            <person name="Huang P."/>
            <person name="Jenkins J."/>
            <person name="Grimwood J."/>
            <person name="Barry K."/>
            <person name="Healey A."/>
            <person name="Mamidi S."/>
            <person name="Sreedasyam A."/>
            <person name="Shu S."/>
            <person name="Feldman M."/>
            <person name="Wu J."/>
            <person name="Yu Y."/>
            <person name="Chen C."/>
            <person name="Johnson J."/>
            <person name="Rokhsar D."/>
            <person name="Baxter I."/>
            <person name="Schmutz J."/>
            <person name="Brutnell T."/>
            <person name="Kellogg E."/>
        </authorList>
    </citation>
    <scope>NUCLEOTIDE SEQUENCE [LARGE SCALE GENOMIC DNA]</scope>
</reference>
<dbReference type="EMBL" id="CM016557">
    <property type="protein sequence ID" value="TKW08659.1"/>
    <property type="molecule type" value="Genomic_DNA"/>
</dbReference>
<evidence type="ECO:0000313" key="1">
    <source>
        <dbReference type="EMBL" id="TKW08659.1"/>
    </source>
</evidence>
<dbReference type="Proteomes" id="UP000298652">
    <property type="component" value="Chromosome 6"/>
</dbReference>
<evidence type="ECO:0000313" key="2">
    <source>
        <dbReference type="Proteomes" id="UP000298652"/>
    </source>
</evidence>
<gene>
    <name evidence="1" type="ORF">SEVIR_6G038400v2</name>
</gene>
<protein>
    <recommendedName>
        <fullName evidence="3">BED-type domain-containing protein</fullName>
    </recommendedName>
</protein>
<evidence type="ECO:0008006" key="3">
    <source>
        <dbReference type="Google" id="ProtNLM"/>
    </source>
</evidence>
<organism evidence="1 2">
    <name type="scientific">Setaria viridis</name>
    <name type="common">Green bristlegrass</name>
    <name type="synonym">Setaria italica subsp. viridis</name>
    <dbReference type="NCBI Taxonomy" id="4556"/>
    <lineage>
        <taxon>Eukaryota</taxon>
        <taxon>Viridiplantae</taxon>
        <taxon>Streptophyta</taxon>
        <taxon>Embryophyta</taxon>
        <taxon>Tracheophyta</taxon>
        <taxon>Spermatophyta</taxon>
        <taxon>Magnoliopsida</taxon>
        <taxon>Liliopsida</taxon>
        <taxon>Poales</taxon>
        <taxon>Poaceae</taxon>
        <taxon>PACMAD clade</taxon>
        <taxon>Panicoideae</taxon>
        <taxon>Panicodae</taxon>
        <taxon>Paniceae</taxon>
        <taxon>Cenchrinae</taxon>
        <taxon>Setaria</taxon>
    </lineage>
</organism>
<name>A0A4U6U5L3_SETVI</name>
<dbReference type="AlphaFoldDB" id="A0A4U6U5L3"/>
<proteinExistence type="predicted"/>
<sequence>MDGAKPPPRQHPLMDLLDEHVSDDTQSGAASIGQSRFRNKIAKLWDDYKPVCENGVVDRVECRYCHVHLSRRSDSLYQHQEICPGKERLATSQQQQDAEFR</sequence>